<sequence length="651" mass="73768">MDETIQQLNRRLDALSHVEEPLGQDIQRLLTSVLRRKTHADALRNSLLRLAENLNRLQQKLTPQLIVQLISSYAEKNQSVIQKIIADNLNRNQQLQQQLSIHIQLLAQRLCAANPPELLQATQLRLIALSHPSLIKEYYTSSHQEDINPFNELTRLITQQEQEEQRQQHNAHDIRRELLFIIIHVLKHGIIPRLRSATVAFDSSPLKQQLFSLLSSKSTRLLTELYLNYPSLIRDLEELTGTNNSKAKQDPLAAFFSAAEDHPIFKIYNGHQPTKNNDRPELTSIVNEVLSVLPDLASPQTLRSIIEKHAEFQDAQQGAQRLIERSFSDPQFIPSHSPLVNPSLPDDPTANRRNIFDEQRMDPNLLRIGKIKLDENEIMNDKSHLTKEMKNQIKARLERIEDEERAAEAERSELVIYSDDEEDAQDEKTKRVLEQVVDIFSDDDHRFKVGHEDGDDLSDPEEPSRPSSPLPAAARSQARGKAAAPEQQSSGLDARSLDEAVLCAVYLDDPAVFLPSARGSKRRLALKDRLLSTKQDDLIEAWKTMFERNPQKDEILEKYRLQTALQAPNNRGTAMADPDAAGEDVPGHPPRPTPPALPPRPAIQDLPEQTPREEDPRLVALGLTTLSHSHTAREHVHSVGLVVVMNIEDEV</sequence>
<evidence type="ECO:0000313" key="3">
    <source>
        <dbReference type="EMBL" id="WAQ82410.1"/>
    </source>
</evidence>
<protein>
    <recommendedName>
        <fullName evidence="5">CUE domain-containing protein</fullName>
    </recommendedName>
</protein>
<evidence type="ECO:0008006" key="5">
    <source>
        <dbReference type="Google" id="ProtNLM"/>
    </source>
</evidence>
<reference evidence="3" key="1">
    <citation type="submission" date="2022-10" db="EMBL/GenBank/DDBJ databases">
        <title>Puccinia triticina Genome sequencing and assembly.</title>
        <authorList>
            <person name="Li C."/>
        </authorList>
    </citation>
    <scope>NUCLEOTIDE SEQUENCE</scope>
    <source>
        <strain evidence="3">Pt15</strain>
    </source>
</reference>
<dbReference type="RefSeq" id="XP_053017965.1">
    <property type="nucleotide sequence ID" value="XM_053166777.1"/>
</dbReference>
<feature type="region of interest" description="Disordered" evidence="2">
    <location>
        <begin position="444"/>
        <end position="493"/>
    </location>
</feature>
<feature type="region of interest" description="Disordered" evidence="2">
    <location>
        <begin position="403"/>
        <end position="429"/>
    </location>
</feature>
<feature type="coiled-coil region" evidence="1">
    <location>
        <begin position="150"/>
        <end position="177"/>
    </location>
</feature>
<accession>A0ABY7CCC6</accession>
<feature type="compositionally biased region" description="Low complexity" evidence="2">
    <location>
        <begin position="465"/>
        <end position="484"/>
    </location>
</feature>
<dbReference type="Proteomes" id="UP001164743">
    <property type="component" value="Chromosome 2A"/>
</dbReference>
<feature type="compositionally biased region" description="Pro residues" evidence="2">
    <location>
        <begin position="587"/>
        <end position="601"/>
    </location>
</feature>
<keyword evidence="1" id="KW-0175">Coiled coil</keyword>
<evidence type="ECO:0000256" key="1">
    <source>
        <dbReference type="SAM" id="Coils"/>
    </source>
</evidence>
<name>A0ABY7CCC6_9BASI</name>
<organism evidence="3 4">
    <name type="scientific">Puccinia triticina</name>
    <dbReference type="NCBI Taxonomy" id="208348"/>
    <lineage>
        <taxon>Eukaryota</taxon>
        <taxon>Fungi</taxon>
        <taxon>Dikarya</taxon>
        <taxon>Basidiomycota</taxon>
        <taxon>Pucciniomycotina</taxon>
        <taxon>Pucciniomycetes</taxon>
        <taxon>Pucciniales</taxon>
        <taxon>Pucciniaceae</taxon>
        <taxon>Puccinia</taxon>
    </lineage>
</organism>
<gene>
    <name evidence="3" type="ORF">PtA15_2A727</name>
</gene>
<feature type="region of interest" description="Disordered" evidence="2">
    <location>
        <begin position="569"/>
        <end position="614"/>
    </location>
</feature>
<evidence type="ECO:0000256" key="2">
    <source>
        <dbReference type="SAM" id="MobiDB-lite"/>
    </source>
</evidence>
<dbReference type="GeneID" id="77807672"/>
<dbReference type="EMBL" id="CP110422">
    <property type="protein sequence ID" value="WAQ82410.1"/>
    <property type="molecule type" value="Genomic_DNA"/>
</dbReference>
<proteinExistence type="predicted"/>
<evidence type="ECO:0000313" key="4">
    <source>
        <dbReference type="Proteomes" id="UP001164743"/>
    </source>
</evidence>
<keyword evidence="4" id="KW-1185">Reference proteome</keyword>